<organism evidence="2 3">
    <name type="scientific">Heracleum sosnowskyi</name>
    <dbReference type="NCBI Taxonomy" id="360622"/>
    <lineage>
        <taxon>Eukaryota</taxon>
        <taxon>Viridiplantae</taxon>
        <taxon>Streptophyta</taxon>
        <taxon>Embryophyta</taxon>
        <taxon>Tracheophyta</taxon>
        <taxon>Spermatophyta</taxon>
        <taxon>Magnoliopsida</taxon>
        <taxon>eudicotyledons</taxon>
        <taxon>Gunneridae</taxon>
        <taxon>Pentapetalae</taxon>
        <taxon>asterids</taxon>
        <taxon>campanulids</taxon>
        <taxon>Apiales</taxon>
        <taxon>Apiaceae</taxon>
        <taxon>Apioideae</taxon>
        <taxon>apioid superclade</taxon>
        <taxon>Tordylieae</taxon>
        <taxon>Tordyliinae</taxon>
        <taxon>Heracleum</taxon>
    </lineage>
</organism>
<sequence length="309" mass="35730">MPIWGLMTIWNEEELEIINAETTTNWIGTTFKSKRNGVVFNVFNIYAPQTSRKKKEVWAILSNVLHSLKDTPTILIGDFNSVRVANVKINCVVRKKCMKTFNRWINDHNLIEVPLSNAKFTWIGPHQKMSRLDRVLVNGEMFDVEQVERMESIDEVEMILNSCNSDKAPVHDEINLQKAREGFHLDIHIEDEEGWSDLVKFVSVRIMFVPRKNLEGVDKLVKDSKARSNPLASWSLENWIQKESRHCIGENSKSLSIVKENSWLSKLTFKSVTEEEDVIAQVADEKDMHEMEEWLVQNVGYPRMGGQDV</sequence>
<evidence type="ECO:0000313" key="2">
    <source>
        <dbReference type="EMBL" id="KAK1394179.1"/>
    </source>
</evidence>
<reference evidence="2" key="2">
    <citation type="submission" date="2023-05" db="EMBL/GenBank/DDBJ databases">
        <authorList>
            <person name="Schelkunov M.I."/>
        </authorList>
    </citation>
    <scope>NUCLEOTIDE SEQUENCE</scope>
    <source>
        <strain evidence="2">Hsosn_3</strain>
        <tissue evidence="2">Leaf</tissue>
    </source>
</reference>
<dbReference type="InterPro" id="IPR005135">
    <property type="entry name" value="Endo/exonuclease/phosphatase"/>
</dbReference>
<dbReference type="InterPro" id="IPR036691">
    <property type="entry name" value="Endo/exonu/phosph_ase_sf"/>
</dbReference>
<reference evidence="2" key="1">
    <citation type="submission" date="2023-02" db="EMBL/GenBank/DDBJ databases">
        <title>Genome of toxic invasive species Heracleum sosnowskyi carries increased number of genes despite the absence of recent whole-genome duplications.</title>
        <authorList>
            <person name="Schelkunov M."/>
            <person name="Shtratnikova V."/>
            <person name="Makarenko M."/>
            <person name="Klepikova A."/>
            <person name="Omelchenko D."/>
            <person name="Novikova G."/>
            <person name="Obukhova E."/>
            <person name="Bogdanov V."/>
            <person name="Penin A."/>
            <person name="Logacheva M."/>
        </authorList>
    </citation>
    <scope>NUCLEOTIDE SEQUENCE</scope>
    <source>
        <strain evidence="2">Hsosn_3</strain>
        <tissue evidence="2">Leaf</tissue>
    </source>
</reference>
<evidence type="ECO:0000259" key="1">
    <source>
        <dbReference type="Pfam" id="PF14529"/>
    </source>
</evidence>
<dbReference type="SUPFAM" id="SSF56219">
    <property type="entry name" value="DNase I-like"/>
    <property type="match status" value="1"/>
</dbReference>
<dbReference type="Proteomes" id="UP001237642">
    <property type="component" value="Unassembled WGS sequence"/>
</dbReference>
<feature type="domain" description="Endonuclease/exonuclease/phosphatase" evidence="1">
    <location>
        <begin position="41"/>
        <end position="144"/>
    </location>
</feature>
<dbReference type="Pfam" id="PF14529">
    <property type="entry name" value="Exo_endo_phos_2"/>
    <property type="match status" value="1"/>
</dbReference>
<gene>
    <name evidence="2" type="ORF">POM88_013235</name>
</gene>
<dbReference type="Gene3D" id="3.60.10.10">
    <property type="entry name" value="Endonuclease/exonuclease/phosphatase"/>
    <property type="match status" value="1"/>
</dbReference>
<dbReference type="EMBL" id="JAUIZM010000003">
    <property type="protein sequence ID" value="KAK1394179.1"/>
    <property type="molecule type" value="Genomic_DNA"/>
</dbReference>
<keyword evidence="3" id="KW-1185">Reference proteome</keyword>
<name>A0AAD8IY02_9APIA</name>
<accession>A0AAD8IY02</accession>
<comment type="caution">
    <text evidence="2">The sequence shown here is derived from an EMBL/GenBank/DDBJ whole genome shotgun (WGS) entry which is preliminary data.</text>
</comment>
<dbReference type="GO" id="GO:0003824">
    <property type="term" value="F:catalytic activity"/>
    <property type="evidence" value="ECO:0007669"/>
    <property type="project" value="InterPro"/>
</dbReference>
<evidence type="ECO:0000313" key="3">
    <source>
        <dbReference type="Proteomes" id="UP001237642"/>
    </source>
</evidence>
<dbReference type="AlphaFoldDB" id="A0AAD8IY02"/>
<protein>
    <recommendedName>
        <fullName evidence="1">Endonuclease/exonuclease/phosphatase domain-containing protein</fullName>
    </recommendedName>
</protein>
<proteinExistence type="predicted"/>